<keyword evidence="2" id="KW-1185">Reference proteome</keyword>
<dbReference type="AlphaFoldDB" id="A0A194X2J0"/>
<proteinExistence type="predicted"/>
<reference evidence="1 2" key="1">
    <citation type="submission" date="2015-10" db="EMBL/GenBank/DDBJ databases">
        <title>Full genome of DAOMC 229536 Phialocephala scopiformis, a fungal endophyte of spruce producing the potent anti-insectan compound rugulosin.</title>
        <authorList>
            <consortium name="DOE Joint Genome Institute"/>
            <person name="Walker A.K."/>
            <person name="Frasz S.L."/>
            <person name="Seifert K.A."/>
            <person name="Miller J.D."/>
            <person name="Mondo S.J."/>
            <person name="Labutti K."/>
            <person name="Lipzen A."/>
            <person name="Dockter R."/>
            <person name="Kennedy M."/>
            <person name="Grigoriev I.V."/>
            <person name="Spatafora J.W."/>
        </authorList>
    </citation>
    <scope>NUCLEOTIDE SEQUENCE [LARGE SCALE GENOMIC DNA]</scope>
    <source>
        <strain evidence="1 2">CBS 120377</strain>
    </source>
</reference>
<evidence type="ECO:0000313" key="2">
    <source>
        <dbReference type="Proteomes" id="UP000070700"/>
    </source>
</evidence>
<dbReference type="KEGG" id="psco:LY89DRAFT_138008"/>
<dbReference type="GeneID" id="28815019"/>
<organism evidence="1 2">
    <name type="scientific">Mollisia scopiformis</name>
    <name type="common">Conifer needle endophyte fungus</name>
    <name type="synonym">Phialocephala scopiformis</name>
    <dbReference type="NCBI Taxonomy" id="149040"/>
    <lineage>
        <taxon>Eukaryota</taxon>
        <taxon>Fungi</taxon>
        <taxon>Dikarya</taxon>
        <taxon>Ascomycota</taxon>
        <taxon>Pezizomycotina</taxon>
        <taxon>Leotiomycetes</taxon>
        <taxon>Helotiales</taxon>
        <taxon>Mollisiaceae</taxon>
        <taxon>Mollisia</taxon>
    </lineage>
</organism>
<dbReference type="RefSeq" id="XP_018068753.1">
    <property type="nucleotide sequence ID" value="XM_018205293.1"/>
</dbReference>
<gene>
    <name evidence="1" type="ORF">LY89DRAFT_138008</name>
</gene>
<accession>A0A194X2J0</accession>
<sequence length="126" mass="14502">MFRRHEAGPRHPFHVFVVMELMHERGCRERSATACIFEVTAHCLGVLIGWVQLVGIPARAPEVVSQECWQGLRGFHHTALIAEYNIIREEFLGNNSTHFWAHTCFDEEVSNKRISSRQVHLPDVLV</sequence>
<dbReference type="InParanoid" id="A0A194X2J0"/>
<dbReference type="Proteomes" id="UP000070700">
    <property type="component" value="Unassembled WGS sequence"/>
</dbReference>
<name>A0A194X2J0_MOLSC</name>
<protein>
    <submittedName>
        <fullName evidence="1">Uncharacterized protein</fullName>
    </submittedName>
</protein>
<dbReference type="EMBL" id="KQ947420">
    <property type="protein sequence ID" value="KUJ14398.1"/>
    <property type="molecule type" value="Genomic_DNA"/>
</dbReference>
<evidence type="ECO:0000313" key="1">
    <source>
        <dbReference type="EMBL" id="KUJ14398.1"/>
    </source>
</evidence>